<organism evidence="14 15">
    <name type="scientific">Frankliniella occidentalis</name>
    <name type="common">Western flower thrips</name>
    <name type="synonym">Euthrips occidentalis</name>
    <dbReference type="NCBI Taxonomy" id="133901"/>
    <lineage>
        <taxon>Eukaryota</taxon>
        <taxon>Metazoa</taxon>
        <taxon>Ecdysozoa</taxon>
        <taxon>Arthropoda</taxon>
        <taxon>Hexapoda</taxon>
        <taxon>Insecta</taxon>
        <taxon>Pterygota</taxon>
        <taxon>Neoptera</taxon>
        <taxon>Paraneoptera</taxon>
        <taxon>Thysanoptera</taxon>
        <taxon>Terebrantia</taxon>
        <taxon>Thripoidea</taxon>
        <taxon>Thripidae</taxon>
        <taxon>Frankliniella</taxon>
    </lineage>
</organism>
<comment type="caution">
    <text evidence="12">Lacks conserved residue(s) required for the propagation of feature annotation.</text>
</comment>
<keyword evidence="6" id="KW-0303">Gap junction</keyword>
<evidence type="ECO:0000256" key="2">
    <source>
        <dbReference type="ARBA" id="ARBA00004651"/>
    </source>
</evidence>
<proteinExistence type="inferred from homology"/>
<keyword evidence="8 12" id="KW-1133">Transmembrane helix</keyword>
<keyword evidence="9 12" id="KW-0406">Ion transport</keyword>
<evidence type="ECO:0000256" key="13">
    <source>
        <dbReference type="SAM" id="MobiDB-lite"/>
    </source>
</evidence>
<dbReference type="KEGG" id="foc:113205474"/>
<evidence type="ECO:0000256" key="12">
    <source>
        <dbReference type="RuleBase" id="RU010713"/>
    </source>
</evidence>
<feature type="transmembrane region" description="Helical" evidence="12">
    <location>
        <begin position="33"/>
        <end position="51"/>
    </location>
</feature>
<dbReference type="Pfam" id="PF00876">
    <property type="entry name" value="Innexin"/>
    <property type="match status" value="1"/>
</dbReference>
<evidence type="ECO:0000313" key="15">
    <source>
        <dbReference type="RefSeq" id="XP_026276904.1"/>
    </source>
</evidence>
<name>A0A6J1S6S1_FRAOC</name>
<evidence type="ECO:0000256" key="7">
    <source>
        <dbReference type="ARBA" id="ARBA00022949"/>
    </source>
</evidence>
<keyword evidence="3 12" id="KW-0813">Transport</keyword>
<evidence type="ECO:0000256" key="9">
    <source>
        <dbReference type="ARBA" id="ARBA00023065"/>
    </source>
</evidence>
<sequence length="433" mass="50090">MLKAFEDVQKQVLKQVWKSTSIDNAIFRLHYRLTFWILLTATILVSSRQYIGEHIRCIAGSIPGHVVETYCFFTTTFTVPRHNNDSQVPHPGVGPLGRGDLEDESVVHHAYYQWVPFVLFGQAIMFYLPHLLWRISEGGTIKVLVNGLEYGYVALHDHEVGRAPSKPKYMHQVGVVRTAFVSRLRLNRWWGQWLIAAELLNAVNLLCQFFITDWFLGGRFSDLGSSVLEQRPVDPDPLDIVFPKVTKCIFRKFGPTGTIQTHDALCVMALNVINEKIYTFLWFWYVVLGVFTALGLVWRVLTLVLHHRSDRFNEALFQHDGRLDPNDFETVISKCDFSHWLFLYYLCKNMHFTAKMKLFEDLAEEMRDLKSNGYHNRATLPRSDPPSYTGSPLRDRNHVRETNLDEPDGRMAQPLLPEAQDQQGQEQERPHSD</sequence>
<dbReference type="PRINTS" id="PR01262">
    <property type="entry name" value="INNEXIN"/>
</dbReference>
<keyword evidence="10 12" id="KW-0472">Membrane</keyword>
<accession>A0A6J1S6S1</accession>
<dbReference type="AlphaFoldDB" id="A0A6J1S6S1"/>
<evidence type="ECO:0000256" key="10">
    <source>
        <dbReference type="ARBA" id="ARBA00023136"/>
    </source>
</evidence>
<evidence type="ECO:0000256" key="4">
    <source>
        <dbReference type="ARBA" id="ARBA00022475"/>
    </source>
</evidence>
<keyword evidence="7" id="KW-0965">Cell junction</keyword>
<evidence type="ECO:0000256" key="8">
    <source>
        <dbReference type="ARBA" id="ARBA00022989"/>
    </source>
</evidence>
<dbReference type="GO" id="GO:0005243">
    <property type="term" value="F:gap junction channel activity"/>
    <property type="evidence" value="ECO:0007669"/>
    <property type="project" value="TreeGrafter"/>
</dbReference>
<comment type="function">
    <text evidence="12">Structural component of the gap junctions.</text>
</comment>
<protein>
    <recommendedName>
        <fullName evidence="12">Innexin</fullName>
    </recommendedName>
</protein>
<feature type="compositionally biased region" description="Basic and acidic residues" evidence="13">
    <location>
        <begin position="393"/>
        <end position="409"/>
    </location>
</feature>
<dbReference type="PANTHER" id="PTHR11893">
    <property type="entry name" value="INNEXIN"/>
    <property type="match status" value="1"/>
</dbReference>
<dbReference type="GeneID" id="113205474"/>
<gene>
    <name evidence="15" type="primary">LOC113205474</name>
    <name evidence="12" type="synonym">inx</name>
</gene>
<keyword evidence="4" id="KW-1003">Cell membrane</keyword>
<evidence type="ECO:0000256" key="5">
    <source>
        <dbReference type="ARBA" id="ARBA00022692"/>
    </source>
</evidence>
<comment type="similarity">
    <text evidence="12">Belongs to the pannexin family.</text>
</comment>
<evidence type="ECO:0000256" key="3">
    <source>
        <dbReference type="ARBA" id="ARBA00022448"/>
    </source>
</evidence>
<dbReference type="GO" id="GO:0005886">
    <property type="term" value="C:plasma membrane"/>
    <property type="evidence" value="ECO:0007669"/>
    <property type="project" value="UniProtKB-SubCell"/>
</dbReference>
<dbReference type="PROSITE" id="PS51013">
    <property type="entry name" value="PANNEXIN"/>
    <property type="match status" value="1"/>
</dbReference>
<keyword evidence="5 12" id="KW-0812">Transmembrane</keyword>
<dbReference type="PANTHER" id="PTHR11893:SF38">
    <property type="entry name" value="INNEXIN INX7"/>
    <property type="match status" value="1"/>
</dbReference>
<evidence type="ECO:0000313" key="14">
    <source>
        <dbReference type="Proteomes" id="UP000504606"/>
    </source>
</evidence>
<evidence type="ECO:0000256" key="6">
    <source>
        <dbReference type="ARBA" id="ARBA00022868"/>
    </source>
</evidence>
<feature type="transmembrane region" description="Helical" evidence="12">
    <location>
        <begin position="111"/>
        <end position="133"/>
    </location>
</feature>
<dbReference type="GO" id="GO:0005921">
    <property type="term" value="C:gap junction"/>
    <property type="evidence" value="ECO:0007669"/>
    <property type="project" value="UniProtKB-SubCell"/>
</dbReference>
<reference evidence="15" key="1">
    <citation type="submission" date="2025-08" db="UniProtKB">
        <authorList>
            <consortium name="RefSeq"/>
        </authorList>
    </citation>
    <scope>IDENTIFICATION</scope>
    <source>
        <tissue evidence="15">Whole organism</tissue>
    </source>
</reference>
<comment type="subcellular location">
    <subcellularLocation>
        <location evidence="1">Cell junction</location>
        <location evidence="1">Gap junction</location>
    </subcellularLocation>
    <subcellularLocation>
        <location evidence="2 12">Cell membrane</location>
        <topology evidence="2 12">Multi-pass membrane protein</topology>
    </subcellularLocation>
</comment>
<feature type="region of interest" description="Disordered" evidence="13">
    <location>
        <begin position="373"/>
        <end position="433"/>
    </location>
</feature>
<dbReference type="GO" id="GO:0007602">
    <property type="term" value="P:phototransduction"/>
    <property type="evidence" value="ECO:0007669"/>
    <property type="project" value="TreeGrafter"/>
</dbReference>
<dbReference type="GO" id="GO:0034220">
    <property type="term" value="P:monoatomic ion transmembrane transport"/>
    <property type="evidence" value="ECO:0007669"/>
    <property type="project" value="UniProtKB-KW"/>
</dbReference>
<evidence type="ECO:0000256" key="1">
    <source>
        <dbReference type="ARBA" id="ARBA00004610"/>
    </source>
</evidence>
<dbReference type="OrthoDB" id="5867527at2759"/>
<keyword evidence="14" id="KW-1185">Reference proteome</keyword>
<dbReference type="InterPro" id="IPR000990">
    <property type="entry name" value="Innexin"/>
</dbReference>
<feature type="transmembrane region" description="Helical" evidence="12">
    <location>
        <begin position="282"/>
        <end position="301"/>
    </location>
</feature>
<dbReference type="RefSeq" id="XP_026276904.1">
    <property type="nucleotide sequence ID" value="XM_026421119.2"/>
</dbReference>
<dbReference type="Proteomes" id="UP000504606">
    <property type="component" value="Unplaced"/>
</dbReference>
<keyword evidence="11 12" id="KW-0407">Ion channel</keyword>
<evidence type="ECO:0000256" key="11">
    <source>
        <dbReference type="ARBA" id="ARBA00023303"/>
    </source>
</evidence>